<feature type="compositionally biased region" description="Low complexity" evidence="1">
    <location>
        <begin position="54"/>
        <end position="69"/>
    </location>
</feature>
<proteinExistence type="predicted"/>
<organism evidence="2 3">
    <name type="scientific">Rhizobium paranaense</name>
    <dbReference type="NCBI Taxonomy" id="1650438"/>
    <lineage>
        <taxon>Bacteria</taxon>
        <taxon>Pseudomonadati</taxon>
        <taxon>Pseudomonadota</taxon>
        <taxon>Alphaproteobacteria</taxon>
        <taxon>Hyphomicrobiales</taxon>
        <taxon>Rhizobiaceae</taxon>
        <taxon>Rhizobium/Agrobacterium group</taxon>
        <taxon>Rhizobium</taxon>
    </lineage>
</organism>
<dbReference type="InterPro" id="IPR035437">
    <property type="entry name" value="SNase_OB-fold_sf"/>
</dbReference>
<keyword evidence="2" id="KW-0255">Endonuclease</keyword>
<dbReference type="AlphaFoldDB" id="A0A7W9D249"/>
<keyword evidence="3" id="KW-1185">Reference proteome</keyword>
<reference evidence="2 3" key="1">
    <citation type="submission" date="2020-08" db="EMBL/GenBank/DDBJ databases">
        <title>Genomic Encyclopedia of Type Strains, Phase IV (KMG-V): Genome sequencing to study the core and pangenomes of soil and plant-associated prokaryotes.</title>
        <authorList>
            <person name="Whitman W."/>
        </authorList>
    </citation>
    <scope>NUCLEOTIDE SEQUENCE [LARGE SCALE GENOMIC DNA]</scope>
    <source>
        <strain evidence="2 3">SEMIA 4064</strain>
    </source>
</reference>
<evidence type="ECO:0000313" key="3">
    <source>
        <dbReference type="Proteomes" id="UP000549882"/>
    </source>
</evidence>
<dbReference type="RefSeq" id="WP_107106920.1">
    <property type="nucleotide sequence ID" value="NZ_JACHBI010000007.1"/>
</dbReference>
<gene>
    <name evidence="2" type="ORF">GGD50_003673</name>
</gene>
<feature type="region of interest" description="Disordered" evidence="1">
    <location>
        <begin position="358"/>
        <end position="387"/>
    </location>
</feature>
<evidence type="ECO:0000313" key="2">
    <source>
        <dbReference type="EMBL" id="MBB5575044.1"/>
    </source>
</evidence>
<protein>
    <submittedName>
        <fullName evidence="2">Endonuclease YncB(Thermonuclease family)</fullName>
    </submittedName>
</protein>
<feature type="compositionally biased region" description="Low complexity" evidence="1">
    <location>
        <begin position="76"/>
        <end position="112"/>
    </location>
</feature>
<evidence type="ECO:0000256" key="1">
    <source>
        <dbReference type="SAM" id="MobiDB-lite"/>
    </source>
</evidence>
<dbReference type="GO" id="GO:0004519">
    <property type="term" value="F:endonuclease activity"/>
    <property type="evidence" value="ECO:0007669"/>
    <property type="project" value="UniProtKB-KW"/>
</dbReference>
<feature type="region of interest" description="Disordered" evidence="1">
    <location>
        <begin position="36"/>
        <end position="126"/>
    </location>
</feature>
<name>A0A7W9D249_9HYPH</name>
<accession>A0A7W9D249</accession>
<dbReference type="Proteomes" id="UP000549882">
    <property type="component" value="Unassembled WGS sequence"/>
</dbReference>
<dbReference type="Gene3D" id="2.40.50.90">
    <property type="match status" value="1"/>
</dbReference>
<feature type="compositionally biased region" description="Pro residues" evidence="1">
    <location>
        <begin position="375"/>
        <end position="387"/>
    </location>
</feature>
<feature type="compositionally biased region" description="Basic and acidic residues" evidence="1">
    <location>
        <begin position="207"/>
        <end position="221"/>
    </location>
</feature>
<keyword evidence="2" id="KW-0378">Hydrolase</keyword>
<feature type="compositionally biased region" description="Polar residues" evidence="1">
    <location>
        <begin position="167"/>
        <end position="200"/>
    </location>
</feature>
<dbReference type="SUPFAM" id="SSF50199">
    <property type="entry name" value="Staphylococcal nuclease"/>
    <property type="match status" value="1"/>
</dbReference>
<dbReference type="EMBL" id="JACHBI010000007">
    <property type="protein sequence ID" value="MBB5575044.1"/>
    <property type="molecule type" value="Genomic_DNA"/>
</dbReference>
<sequence length="387" mass="40140">MRRDVWLASLAGVVLGSWVTLVAVQVEEHGFSLSNRAGTESAPVVSAPTETAKAVTPATATSAQQPADTTKPDGKTAVQPAAVAAQATPAATTTVAANGDQSATTSSDATASPPTPAPTATPTSTLEGTAKALVATSSDQINKDQSAAVQQPTILPESKASAELAQPQATPVNPGETQVAQATPTNPAPSNQTDAYQTPASRMPADQMDREQAAEALRTEPAEPPSQQASTGSDEKPIEQAKPVELVRPFSDRAGILTIAGKSVQLPGIIPTDVERMCTGPNGKSWPCGAAARTAFRMYLRGRTIDCDLPNPTWQGTVTGACRYVRVDLSEWLVRFGWAEPEAGSPLVALAEQAKQQKRGIYGDDPRAGGKSTLAPPPAKENPLNPI</sequence>
<comment type="caution">
    <text evidence="2">The sequence shown here is derived from an EMBL/GenBank/DDBJ whole genome shotgun (WGS) entry which is preliminary data.</text>
</comment>
<feature type="region of interest" description="Disordered" evidence="1">
    <location>
        <begin position="161"/>
        <end position="240"/>
    </location>
</feature>
<keyword evidence="2" id="KW-0540">Nuclease</keyword>